<evidence type="ECO:0000256" key="4">
    <source>
        <dbReference type="ARBA" id="ARBA00022989"/>
    </source>
</evidence>
<dbReference type="PANTHER" id="PTHR10877">
    <property type="entry name" value="POLYCYSTIN FAMILY MEMBER"/>
    <property type="match status" value="1"/>
</dbReference>
<dbReference type="InterPro" id="IPR046791">
    <property type="entry name" value="Polycystin_dom"/>
</dbReference>
<evidence type="ECO:0000256" key="6">
    <source>
        <dbReference type="SAM" id="Phobius"/>
    </source>
</evidence>
<dbReference type="InterPro" id="IPR051223">
    <property type="entry name" value="Polycystin"/>
</dbReference>
<protein>
    <submittedName>
        <fullName evidence="9">Polycystin domain-containing protein</fullName>
    </submittedName>
</protein>
<feature type="transmembrane region" description="Helical" evidence="6">
    <location>
        <begin position="44"/>
        <end position="64"/>
    </location>
</feature>
<evidence type="ECO:0000256" key="3">
    <source>
        <dbReference type="ARBA" id="ARBA00022692"/>
    </source>
</evidence>
<dbReference type="Pfam" id="PF20519">
    <property type="entry name" value="Polycystin_dom"/>
    <property type="match status" value="1"/>
</dbReference>
<dbReference type="GO" id="GO:0016020">
    <property type="term" value="C:membrane"/>
    <property type="evidence" value="ECO:0007669"/>
    <property type="project" value="UniProtKB-SubCell"/>
</dbReference>
<evidence type="ECO:0000259" key="7">
    <source>
        <dbReference type="Pfam" id="PF20519"/>
    </source>
</evidence>
<dbReference type="GO" id="GO:0050982">
    <property type="term" value="P:detection of mechanical stimulus"/>
    <property type="evidence" value="ECO:0007669"/>
    <property type="project" value="TreeGrafter"/>
</dbReference>
<dbReference type="GO" id="GO:0005262">
    <property type="term" value="F:calcium channel activity"/>
    <property type="evidence" value="ECO:0007669"/>
    <property type="project" value="TreeGrafter"/>
</dbReference>
<accession>A0A914QVQ6</accession>
<keyword evidence="3 6" id="KW-0812">Transmembrane</keyword>
<evidence type="ECO:0000313" key="8">
    <source>
        <dbReference type="Proteomes" id="UP000887578"/>
    </source>
</evidence>
<keyword evidence="8" id="KW-1185">Reference proteome</keyword>
<reference evidence="9" key="1">
    <citation type="submission" date="2022-11" db="UniProtKB">
        <authorList>
            <consortium name="WormBaseParasite"/>
        </authorList>
    </citation>
    <scope>IDENTIFICATION</scope>
</reference>
<evidence type="ECO:0000256" key="5">
    <source>
        <dbReference type="ARBA" id="ARBA00023136"/>
    </source>
</evidence>
<feature type="domain" description="Polycystin" evidence="7">
    <location>
        <begin position="97"/>
        <end position="294"/>
    </location>
</feature>
<evidence type="ECO:0000313" key="9">
    <source>
        <dbReference type="WBParaSite" id="PDA_v2.g5920.t1"/>
    </source>
</evidence>
<dbReference type="WBParaSite" id="PDA_v2.g5920.t1">
    <property type="protein sequence ID" value="PDA_v2.g5920.t1"/>
    <property type="gene ID" value="PDA_v2.g5920"/>
</dbReference>
<evidence type="ECO:0000256" key="2">
    <source>
        <dbReference type="ARBA" id="ARBA00007200"/>
    </source>
</evidence>
<comment type="subcellular location">
    <subcellularLocation>
        <location evidence="1">Membrane</location>
        <topology evidence="1">Multi-pass membrane protein</topology>
    </subcellularLocation>
</comment>
<feature type="transmembrane region" description="Helical" evidence="6">
    <location>
        <begin position="310"/>
        <end position="328"/>
    </location>
</feature>
<dbReference type="Proteomes" id="UP000887578">
    <property type="component" value="Unplaced"/>
</dbReference>
<keyword evidence="4 6" id="KW-1133">Transmembrane helix</keyword>
<comment type="similarity">
    <text evidence="2">Belongs to the polycystin family.</text>
</comment>
<dbReference type="PANTHER" id="PTHR10877:SF194">
    <property type="entry name" value="LOCATION OF VULVA DEFECTIVE 1"/>
    <property type="match status" value="1"/>
</dbReference>
<sequence length="333" mass="38798">MDQNHLYENLRNPNPKVPKLRKTDYDECEERKSAEHDYKKFLKFIWRLTMFIIQLTVVYGMLYYSSNDSNALKYREGLASLFNCDPNSQKLESPMPFLNIKKPADFWIWAQKDLSDAILASDSDGKPAFNLKAYFNDKNSRSMGIGIIRQIRSLNLYKKCESKNFTYCIDLNALEDTTSAYSNGWENVINSSEAEYAYIYRRPKGLEGLPYFGEPSYYSESGYISLLNGSKTYIRKQLNKLQNENWIDERTKAIFVELVAYNPGYNYFGIIKLSLEITEAGIFEPFAKIEIYRLLKYLNIEKGNAKAFEAFFTLLGIILLIKEVYYLGKKKFS</sequence>
<name>A0A914QVQ6_9BILA</name>
<proteinExistence type="inferred from homology"/>
<dbReference type="AlphaFoldDB" id="A0A914QVQ6"/>
<evidence type="ECO:0000256" key="1">
    <source>
        <dbReference type="ARBA" id="ARBA00004141"/>
    </source>
</evidence>
<keyword evidence="5 6" id="KW-0472">Membrane</keyword>
<organism evidence="8 9">
    <name type="scientific">Panagrolaimus davidi</name>
    <dbReference type="NCBI Taxonomy" id="227884"/>
    <lineage>
        <taxon>Eukaryota</taxon>
        <taxon>Metazoa</taxon>
        <taxon>Ecdysozoa</taxon>
        <taxon>Nematoda</taxon>
        <taxon>Chromadorea</taxon>
        <taxon>Rhabditida</taxon>
        <taxon>Tylenchina</taxon>
        <taxon>Panagrolaimomorpha</taxon>
        <taxon>Panagrolaimoidea</taxon>
        <taxon>Panagrolaimidae</taxon>
        <taxon>Panagrolaimus</taxon>
    </lineage>
</organism>